<dbReference type="OMA" id="MFYDKLT"/>
<dbReference type="GO" id="GO:0003847">
    <property type="term" value="F:1-alkyl-2-acetylglycerophosphocholine esterase activity"/>
    <property type="evidence" value="ECO:0007669"/>
    <property type="project" value="UniProtKB-UniRule"/>
</dbReference>
<dbReference type="VEuPathDB" id="TriTrypDB:C3747_71g148"/>
<dbReference type="SUPFAM" id="SSF53474">
    <property type="entry name" value="alpha/beta-Hydrolases"/>
    <property type="match status" value="1"/>
</dbReference>
<dbReference type="VEuPathDB" id="TriTrypDB:TcG_00542"/>
<dbReference type="VEuPathDB" id="TriTrypDB:BCY84_14016"/>
<feature type="active site" description="Charge relay system" evidence="6">
    <location>
        <position position="308"/>
    </location>
</feature>
<evidence type="ECO:0000256" key="6">
    <source>
        <dbReference type="PIRSR" id="PIRSR018169-1"/>
    </source>
</evidence>
<keyword evidence="7" id="KW-1133">Transmembrane helix</keyword>
<dbReference type="InterPro" id="IPR016715">
    <property type="entry name" value="PAF_acetylhydro_eukaryote"/>
</dbReference>
<protein>
    <recommendedName>
        <fullName evidence="1 5">1-alkyl-2-acetylglycerophosphocholine esterase</fullName>
        <ecNumber evidence="1 5">3.1.1.47</ecNumber>
    </recommendedName>
</protein>
<keyword evidence="2 5" id="KW-0378">Hydrolase</keyword>
<evidence type="ECO:0000256" key="1">
    <source>
        <dbReference type="ARBA" id="ARBA00013201"/>
    </source>
</evidence>
<name>A0A2V2WR76_TRYCR</name>
<evidence type="ECO:0000256" key="4">
    <source>
        <dbReference type="ARBA" id="ARBA00023098"/>
    </source>
</evidence>
<evidence type="ECO:0000313" key="8">
    <source>
        <dbReference type="EMBL" id="PWV10199.1"/>
    </source>
</evidence>
<proteinExistence type="predicted"/>
<dbReference type="VEuPathDB" id="TriTrypDB:TCDM_00198"/>
<feature type="transmembrane region" description="Helical" evidence="7">
    <location>
        <begin position="20"/>
        <end position="37"/>
    </location>
</feature>
<organism evidence="8 9">
    <name type="scientific">Trypanosoma cruzi</name>
    <dbReference type="NCBI Taxonomy" id="5693"/>
    <lineage>
        <taxon>Eukaryota</taxon>
        <taxon>Discoba</taxon>
        <taxon>Euglenozoa</taxon>
        <taxon>Kinetoplastea</taxon>
        <taxon>Metakinetoplastina</taxon>
        <taxon>Trypanosomatida</taxon>
        <taxon>Trypanosomatidae</taxon>
        <taxon>Trypanosoma</taxon>
        <taxon>Schizotrypanum</taxon>
    </lineage>
</organism>
<feature type="transmembrane region" description="Helical" evidence="7">
    <location>
        <begin position="44"/>
        <end position="65"/>
    </location>
</feature>
<feature type="active site" description="Charge relay system" evidence="6">
    <location>
        <position position="387"/>
    </location>
</feature>
<dbReference type="PANTHER" id="PTHR10272:SF0">
    <property type="entry name" value="PLATELET-ACTIVATING FACTOR ACETYLHYDROLASE"/>
    <property type="match status" value="1"/>
</dbReference>
<dbReference type="GO" id="GO:0016042">
    <property type="term" value="P:lipid catabolic process"/>
    <property type="evidence" value="ECO:0007669"/>
    <property type="project" value="UniProtKB-KW"/>
</dbReference>
<dbReference type="AlphaFoldDB" id="A0A2V2WR76"/>
<comment type="catalytic activity">
    <reaction evidence="5">
        <text>a 1-O-alkyl-2-acetyl-sn-glycero-3-phosphocholine + H2O = a 1-O-alkyl-sn-glycero-3-phosphocholine + acetate + H(+)</text>
        <dbReference type="Rhea" id="RHEA:17777"/>
        <dbReference type="ChEBI" id="CHEBI:15377"/>
        <dbReference type="ChEBI" id="CHEBI:15378"/>
        <dbReference type="ChEBI" id="CHEBI:30089"/>
        <dbReference type="ChEBI" id="CHEBI:30909"/>
        <dbReference type="ChEBI" id="CHEBI:36707"/>
        <dbReference type="EC" id="3.1.1.47"/>
    </reaction>
</comment>
<evidence type="ECO:0000256" key="5">
    <source>
        <dbReference type="PIRNR" id="PIRNR018169"/>
    </source>
</evidence>
<keyword evidence="7" id="KW-0812">Transmembrane</keyword>
<keyword evidence="7" id="KW-0472">Membrane</keyword>
<feature type="active site" description="Nucleophile" evidence="6">
    <location>
        <position position="277"/>
    </location>
</feature>
<keyword evidence="3 5" id="KW-0442">Lipid degradation</keyword>
<reference evidence="8 9" key="1">
    <citation type="journal article" date="2018" name="Microb. Genom.">
        <title>Expanding an expanded genome: long-read sequencing of Trypanosoma cruzi.</title>
        <authorList>
            <person name="Berna L."/>
            <person name="Rodriguez M."/>
            <person name="Chiribao M.L."/>
            <person name="Parodi-Talice A."/>
            <person name="Pita S."/>
            <person name="Rijo G."/>
            <person name="Alvarez-Valin F."/>
            <person name="Robello C."/>
        </authorList>
    </citation>
    <scope>NUCLEOTIDE SEQUENCE [LARGE SCALE GENOMIC DNA]</scope>
    <source>
        <strain evidence="8 9">TCC</strain>
    </source>
</reference>
<dbReference type="SMR" id="A0A2V2WR76"/>
<dbReference type="VEuPathDB" id="TriTrypDB:TCSYLVIO_005844"/>
<dbReference type="EC" id="3.1.1.47" evidence="1 5"/>
<dbReference type="VEuPathDB" id="TriTrypDB:Tc_MARK_4471"/>
<gene>
    <name evidence="8" type="ORF">C3747_71g148</name>
</gene>
<dbReference type="EMBL" id="PRFC01000071">
    <property type="protein sequence ID" value="PWV10199.1"/>
    <property type="molecule type" value="Genomic_DNA"/>
</dbReference>
<dbReference type="Pfam" id="PF03403">
    <property type="entry name" value="PAF-AH_p_II"/>
    <property type="match status" value="1"/>
</dbReference>
<dbReference type="VEuPathDB" id="TriTrypDB:ECC02_001403"/>
<accession>A0A2V2WR76</accession>
<dbReference type="InterPro" id="IPR029058">
    <property type="entry name" value="AB_hydrolase_fold"/>
</dbReference>
<dbReference type="VEuPathDB" id="TriTrypDB:TcYC6_0069090"/>
<dbReference type="VEuPathDB" id="TriTrypDB:TcCLB.510743.60"/>
<evidence type="ECO:0000313" key="9">
    <source>
        <dbReference type="Proteomes" id="UP000246078"/>
    </source>
</evidence>
<evidence type="ECO:0000256" key="2">
    <source>
        <dbReference type="ARBA" id="ARBA00022801"/>
    </source>
</evidence>
<dbReference type="VEuPathDB" id="TriTrypDB:TcCL_NonESM00233"/>
<keyword evidence="4 5" id="KW-0443">Lipid metabolism</keyword>
<dbReference type="Gene3D" id="3.40.50.1820">
    <property type="entry name" value="alpha/beta hydrolase"/>
    <property type="match status" value="1"/>
</dbReference>
<dbReference type="Proteomes" id="UP000246078">
    <property type="component" value="Unassembled WGS sequence"/>
</dbReference>
<evidence type="ECO:0000256" key="3">
    <source>
        <dbReference type="ARBA" id="ARBA00022963"/>
    </source>
</evidence>
<dbReference type="VEuPathDB" id="TriTrypDB:TcCLB.510659.250"/>
<dbReference type="VEuPathDB" id="TriTrypDB:TcBrA4_0062390"/>
<dbReference type="OrthoDB" id="2363873at2759"/>
<comment type="caution">
    <text evidence="8">The sequence shown here is derived from an EMBL/GenBank/DDBJ whole genome shotgun (WGS) entry which is preliminary data.</text>
</comment>
<sequence length="438" mass="49507">MSATAGFFSGAPNSFWDYVISPHLILLFAFIPLSMILRIFGLGAVVFLPILPLGIIGTAVMFILLPIPILEPVGGHYHVGIVHVHSRHSQTMPPLAVYYPTNETPRRKGIQYIPFNDVRFMSGLSSRAGVPLYLMRDFLFVRLRATEGAKPIPLINSSGIPLPVIIFSHGLYGYHRLYSALQADLASRGAVVVSVGHCDGSASFMRDSERGGKEFFLRQVDWDSPVCEEALAQRVMETRRTLKRLSEKEFWKELGFADLDVEQYLRQSPRVHLSGHSFGGATALVAAMQEEQESKPNENPVQSVMVFDPWHKPLQNELFLKPIEEGRNRYTTPTLMVHSDAWVQDRSIWNFFQRITTLLFSQPSISSLSEREKRMRFVTEKTGSTNHYSVSDVVLLSPVIHGCKNSILPPRVQIMEWSNTCLRFIKEHAMYTSRTSAR</sequence>
<dbReference type="PANTHER" id="PTHR10272">
    <property type="entry name" value="PLATELET-ACTIVATING FACTOR ACETYLHYDROLASE"/>
    <property type="match status" value="1"/>
</dbReference>
<dbReference type="PIRSF" id="PIRSF018169">
    <property type="entry name" value="PAF_acetylhydrolase"/>
    <property type="match status" value="1"/>
</dbReference>
<evidence type="ECO:0000256" key="7">
    <source>
        <dbReference type="SAM" id="Phobius"/>
    </source>
</evidence>
<dbReference type="VEuPathDB" id="TriTrypDB:C4B63_2g791"/>